<evidence type="ECO:0000256" key="1">
    <source>
        <dbReference type="SAM" id="MobiDB-lite"/>
    </source>
</evidence>
<evidence type="ECO:0000313" key="2">
    <source>
        <dbReference type="EnsemblPlants" id="EMT09933"/>
    </source>
</evidence>
<dbReference type="AlphaFoldDB" id="M8C474"/>
<feature type="compositionally biased region" description="Low complexity" evidence="1">
    <location>
        <begin position="134"/>
        <end position="156"/>
    </location>
</feature>
<feature type="region of interest" description="Disordered" evidence="1">
    <location>
        <begin position="174"/>
        <end position="269"/>
    </location>
</feature>
<feature type="region of interest" description="Disordered" evidence="1">
    <location>
        <begin position="566"/>
        <end position="598"/>
    </location>
</feature>
<dbReference type="PANTHER" id="PTHR31115:SF2">
    <property type="entry name" value="OS05G0107300 PROTEIN"/>
    <property type="match status" value="1"/>
</dbReference>
<proteinExistence type="predicted"/>
<feature type="compositionally biased region" description="Basic and acidic residues" evidence="1">
    <location>
        <begin position="523"/>
        <end position="532"/>
    </location>
</feature>
<feature type="compositionally biased region" description="Polar residues" evidence="1">
    <location>
        <begin position="373"/>
        <end position="384"/>
    </location>
</feature>
<dbReference type="EnsemblPlants" id="EMT09933">
    <property type="protein sequence ID" value="EMT09933"/>
    <property type="gene ID" value="F775_01617"/>
</dbReference>
<protein>
    <submittedName>
        <fullName evidence="2">Uncharacterized protein</fullName>
    </submittedName>
</protein>
<reference evidence="2" key="1">
    <citation type="submission" date="2015-06" db="UniProtKB">
        <authorList>
            <consortium name="EnsemblPlants"/>
        </authorList>
    </citation>
    <scope>IDENTIFICATION</scope>
</reference>
<organism evidence="2">
    <name type="scientific">Aegilops tauschii</name>
    <name type="common">Tausch's goatgrass</name>
    <name type="synonym">Aegilops squarrosa</name>
    <dbReference type="NCBI Taxonomy" id="37682"/>
    <lineage>
        <taxon>Eukaryota</taxon>
        <taxon>Viridiplantae</taxon>
        <taxon>Streptophyta</taxon>
        <taxon>Embryophyta</taxon>
        <taxon>Tracheophyta</taxon>
        <taxon>Spermatophyta</taxon>
        <taxon>Magnoliopsida</taxon>
        <taxon>Liliopsida</taxon>
        <taxon>Poales</taxon>
        <taxon>Poaceae</taxon>
        <taxon>BOP clade</taxon>
        <taxon>Pooideae</taxon>
        <taxon>Triticodae</taxon>
        <taxon>Triticeae</taxon>
        <taxon>Triticinae</taxon>
        <taxon>Aegilops</taxon>
    </lineage>
</organism>
<sequence length="1214" mass="131185">MVLVKMLMEIDPLSMRGSLVMTMASISPSGREVSPTEQLRRSPRLFLPRFRLETAALHPESSLLIFFRTFGVVQNRSLRFAPFRSRIPGAGILPLHLVDRSASARDKVRSLEDAIQKIEKYKNVVTRRRQRSDAGAAKAATPPAAPAAASRAGAQGYNSSSLGAISKRMRSSMMDGRLEGRGSVPTRQGPLANSAKTSPLEKEKTCARTSVTVSELSEDKSQDSPKVKRKRSLGTMLSRSNDADRDVKPVGQSRPANEARPRSSDGLAFRHGASAGAVAGSKMDSSFQQNNIGSRILSKIDVDYTSLPNERRIRHAGPGKERAMIKGNKVHTSDTNLSPSPKTKACRSPRTSSLVMPPFQRSAGVSDECEETPCSNKASPLRSMTNRKRSGGLTPSNASTPPIAWVGQRPQKMSRTRRANVVSPVSNLDEALSDGSPLDTAARSASIESCGVLLPKNVTGSNSQKVAKIDNISSPVGLFESGRLAATEGNAKEKVKNSGDIENEEATAVHNAAGSIVSSNRAPSKEKPEHGGVLRHGRSGRGSMDLKGCSSISEANLDATGTRKPLKCGRAGEENNESKVGHSMMTKPSDCKTSPSHEQTLNCKPTVIPAEPDGDLEELLAAANAARSAIIGAYSGPFWKEMEPMLTFISSENLAFLEHQIDLVEELEMNMSYGGHNVIASTDYIKPQTMEEISSQVLAASNSSLSSELSKTSGVRTKGPVRSCIPGEENHINGTQNVEPNEWFHEMAPMAHRLLSALIMEDNFSGSSDVQRDIFVDISDSHIPCTAHRYLTNEVQVSDITYNSGLSVDFAHSSNSSVVNQSLCDGYTASSNFMSSSSQTSIHCESLSDGFNGAVHPEYGHLHELIPQISLQCGNSRKNISIPPHEYQYMPMDDKILIELESIGICLETVPNLDDEGDEDINKMISELRRRLHDQLKEKKYGLHKLDKAIQDTKSIEERSLEQHALNKLVESAYSKLQGTRAGSRQKAVVSRTEKELAFSSAFARRTLARCQRFEGTKRSCFRKPSLWSVLSAPFPISDPKSTEGVTTRSKKGKRERDRTREASAKGSGGRSGRRSSGSGRSGDRRNKTKSKQKLVQLSASGDVLGRAAEPSPAPSAQERPGPSTGTSGAATIARQPGAGPGNATQRSTHPVMPASLPGLDDDMLDVPVDLAVQEGGDFSSWFPDGLDDSLPQDCDFSGVLEVPDDDLTQLGFM</sequence>
<feature type="compositionally biased region" description="Basic and acidic residues" evidence="1">
    <location>
        <begin position="217"/>
        <end position="226"/>
    </location>
</feature>
<feature type="region of interest" description="Disordered" evidence="1">
    <location>
        <begin position="512"/>
        <end position="545"/>
    </location>
</feature>
<feature type="region of interest" description="Disordered" evidence="1">
    <location>
        <begin position="331"/>
        <end position="404"/>
    </location>
</feature>
<feature type="compositionally biased region" description="Basic and acidic residues" evidence="1">
    <location>
        <begin position="1055"/>
        <end position="1064"/>
    </location>
</feature>
<feature type="compositionally biased region" description="Basic and acidic residues" evidence="1">
    <location>
        <begin position="570"/>
        <end position="580"/>
    </location>
</feature>
<name>M8C474_AEGTA</name>
<feature type="region of interest" description="Disordered" evidence="1">
    <location>
        <begin position="125"/>
        <end position="162"/>
    </location>
</feature>
<dbReference type="PANTHER" id="PTHR31115">
    <property type="entry name" value="OS05G0107300 PROTEIN"/>
    <property type="match status" value="1"/>
</dbReference>
<accession>M8C474</accession>
<feature type="compositionally biased region" description="Low complexity" evidence="1">
    <location>
        <begin position="1107"/>
        <end position="1121"/>
    </location>
</feature>
<feature type="region of interest" description="Disordered" evidence="1">
    <location>
        <begin position="1033"/>
        <end position="1157"/>
    </location>
</feature>